<dbReference type="Pfam" id="PF04127">
    <property type="entry name" value="DFP"/>
    <property type="match status" value="1"/>
</dbReference>
<sequence>QRAIKKMQKKNCDMMIYNTVDSSLDKEMAKISILYPGEAPQKMHLMSKRECARVILLNIAKKMSLYDG</sequence>
<proteinExistence type="predicted"/>
<evidence type="ECO:0000313" key="2">
    <source>
        <dbReference type="EMBL" id="GAG44954.1"/>
    </source>
</evidence>
<protein>
    <recommendedName>
        <fullName evidence="1">DNA/pantothenate metabolism flavoprotein C-terminal domain-containing protein</fullName>
    </recommendedName>
</protein>
<organism evidence="2">
    <name type="scientific">marine sediment metagenome</name>
    <dbReference type="NCBI Taxonomy" id="412755"/>
    <lineage>
        <taxon>unclassified sequences</taxon>
        <taxon>metagenomes</taxon>
        <taxon>ecological metagenomes</taxon>
    </lineage>
</organism>
<dbReference type="AlphaFoldDB" id="X0XP76"/>
<feature type="non-terminal residue" evidence="2">
    <location>
        <position position="1"/>
    </location>
</feature>
<dbReference type="InterPro" id="IPR007085">
    <property type="entry name" value="DNA/pantothenate-metab_flavo_C"/>
</dbReference>
<gene>
    <name evidence="2" type="ORF">S01H1_84840</name>
</gene>
<reference evidence="2" key="1">
    <citation type="journal article" date="2014" name="Front. Microbiol.">
        <title>High frequency of phylogenetically diverse reductive dehalogenase-homologous genes in deep subseafloor sedimentary metagenomes.</title>
        <authorList>
            <person name="Kawai M."/>
            <person name="Futagami T."/>
            <person name="Toyoda A."/>
            <person name="Takaki Y."/>
            <person name="Nishi S."/>
            <person name="Hori S."/>
            <person name="Arai W."/>
            <person name="Tsubouchi T."/>
            <person name="Morono Y."/>
            <person name="Uchiyama I."/>
            <person name="Ito T."/>
            <person name="Fujiyama A."/>
            <person name="Inagaki F."/>
            <person name="Takami H."/>
        </authorList>
    </citation>
    <scope>NUCLEOTIDE SEQUENCE</scope>
    <source>
        <strain evidence="2">Expedition CK06-06</strain>
    </source>
</reference>
<dbReference type="Gene3D" id="3.40.50.10300">
    <property type="entry name" value="CoaB-like"/>
    <property type="match status" value="1"/>
</dbReference>
<accession>X0XP76</accession>
<feature type="domain" description="DNA/pantothenate metabolism flavoprotein C-terminal" evidence="1">
    <location>
        <begin position="2"/>
        <end position="61"/>
    </location>
</feature>
<name>X0XP76_9ZZZZ</name>
<comment type="caution">
    <text evidence="2">The sequence shown here is derived from an EMBL/GenBank/DDBJ whole genome shotgun (WGS) entry which is preliminary data.</text>
</comment>
<evidence type="ECO:0000259" key="1">
    <source>
        <dbReference type="Pfam" id="PF04127"/>
    </source>
</evidence>
<dbReference type="EMBL" id="BARS01058043">
    <property type="protein sequence ID" value="GAG44954.1"/>
    <property type="molecule type" value="Genomic_DNA"/>
</dbReference>
<dbReference type="InterPro" id="IPR035929">
    <property type="entry name" value="CoaB-like_sf"/>
</dbReference>
<dbReference type="SUPFAM" id="SSF102645">
    <property type="entry name" value="CoaB-like"/>
    <property type="match status" value="1"/>
</dbReference>